<evidence type="ECO:0000313" key="2">
    <source>
        <dbReference type="Proteomes" id="UP001163321"/>
    </source>
</evidence>
<reference evidence="1 2" key="1">
    <citation type="journal article" date="2022" name="bioRxiv">
        <title>The genome of the oomycete Peronosclerospora sorghi, a cosmopolitan pathogen of maize and sorghum, is inflated with dispersed pseudogenes.</title>
        <authorList>
            <person name="Fletcher K."/>
            <person name="Martin F."/>
            <person name="Isakeit T."/>
            <person name="Cavanaugh K."/>
            <person name="Magill C."/>
            <person name="Michelmore R."/>
        </authorList>
    </citation>
    <scope>NUCLEOTIDE SEQUENCE [LARGE SCALE GENOMIC DNA]</scope>
    <source>
        <strain evidence="1">P6</strain>
    </source>
</reference>
<accession>A0ACC0W5C7</accession>
<sequence>MAKLGLTPLLEAVEKVRPSVTEISMPCNGRSSPLNREALPSIMYAMGGLLFVTEAMPMQARIGFDINLDEQASCSSHDHMLCHAMI</sequence>
<organism evidence="1 2">
    <name type="scientific">Peronosclerospora sorghi</name>
    <dbReference type="NCBI Taxonomy" id="230839"/>
    <lineage>
        <taxon>Eukaryota</taxon>
        <taxon>Sar</taxon>
        <taxon>Stramenopiles</taxon>
        <taxon>Oomycota</taxon>
        <taxon>Peronosporomycetes</taxon>
        <taxon>Peronosporales</taxon>
        <taxon>Peronosporaceae</taxon>
        <taxon>Peronosclerospora</taxon>
    </lineage>
</organism>
<proteinExistence type="predicted"/>
<protein>
    <submittedName>
        <fullName evidence="1">Uncharacterized protein</fullName>
    </submittedName>
</protein>
<gene>
    <name evidence="1" type="ORF">PsorP6_006232</name>
</gene>
<dbReference type="EMBL" id="CM047583">
    <property type="protein sequence ID" value="KAI9913934.1"/>
    <property type="molecule type" value="Genomic_DNA"/>
</dbReference>
<name>A0ACC0W5C7_9STRA</name>
<dbReference type="Proteomes" id="UP001163321">
    <property type="component" value="Chromosome 4"/>
</dbReference>
<keyword evidence="2" id="KW-1185">Reference proteome</keyword>
<evidence type="ECO:0000313" key="1">
    <source>
        <dbReference type="EMBL" id="KAI9913934.1"/>
    </source>
</evidence>
<comment type="caution">
    <text evidence="1">The sequence shown here is derived from an EMBL/GenBank/DDBJ whole genome shotgun (WGS) entry which is preliminary data.</text>
</comment>